<dbReference type="InParanoid" id="C0NQW6"/>
<proteinExistence type="predicted"/>
<protein>
    <submittedName>
        <fullName evidence="1">Uncharacterized protein</fullName>
    </submittedName>
</protein>
<dbReference type="AlphaFoldDB" id="C0NQW6"/>
<organism evidence="1 2">
    <name type="scientific">Ajellomyces capsulatus (strain G186AR / H82 / ATCC MYA-2454 / RMSCC 2432)</name>
    <name type="common">Darling's disease fungus</name>
    <name type="synonym">Histoplasma capsulatum</name>
    <dbReference type="NCBI Taxonomy" id="447093"/>
    <lineage>
        <taxon>Eukaryota</taxon>
        <taxon>Fungi</taxon>
        <taxon>Dikarya</taxon>
        <taxon>Ascomycota</taxon>
        <taxon>Pezizomycotina</taxon>
        <taxon>Eurotiomycetes</taxon>
        <taxon>Eurotiomycetidae</taxon>
        <taxon>Onygenales</taxon>
        <taxon>Ajellomycetaceae</taxon>
        <taxon>Histoplasma</taxon>
    </lineage>
</organism>
<dbReference type="GeneID" id="69038412"/>
<sequence length="164" mass="18456">MPGFALQDEGAFAEDTLIELSNICAPPCKPYHDLPNHSTLPAGVKLAYTLYAFAVMCRDIRVGNGKTPFLGGIHHRIACQDDLEISHLGTRVRSGRHPLDMIEPMNMTNNLGKGVRVDWDFRQKKICKVEMKLWTCTAAYLMIRMERNLSTIRKNAVSGWLIVV</sequence>
<accession>C0NQW6</accession>
<evidence type="ECO:0000313" key="1">
    <source>
        <dbReference type="EMBL" id="EEH06080.1"/>
    </source>
</evidence>
<evidence type="ECO:0000313" key="2">
    <source>
        <dbReference type="Proteomes" id="UP000001631"/>
    </source>
</evidence>
<dbReference type="HOGENOM" id="CLU_1618517_0_0_1"/>
<dbReference type="EMBL" id="GG663369">
    <property type="protein sequence ID" value="EEH06080.1"/>
    <property type="molecule type" value="Genomic_DNA"/>
</dbReference>
<dbReference type="Proteomes" id="UP000001631">
    <property type="component" value="Unassembled WGS sequence"/>
</dbReference>
<reference evidence="1" key="1">
    <citation type="submission" date="2009-02" db="EMBL/GenBank/DDBJ databases">
        <title>The Genome Sequence of Ajellomyces capsulatus strain G186AR.</title>
        <authorList>
            <consortium name="The Broad Institute Genome Sequencing Platform"/>
            <person name="Champion M."/>
            <person name="Cuomo C."/>
            <person name="Ma L.-J."/>
            <person name="Henn M.R."/>
            <person name="Sil A."/>
            <person name="Goldman B."/>
            <person name="Young S.K."/>
            <person name="Kodira C.D."/>
            <person name="Zeng Q."/>
            <person name="Koehrsen M."/>
            <person name="Alvarado L."/>
            <person name="Berlin A."/>
            <person name="Borenstein D."/>
            <person name="Chen Z."/>
            <person name="Engels R."/>
            <person name="Freedman E."/>
            <person name="Gellesch M."/>
            <person name="Goldberg J."/>
            <person name="Griggs A."/>
            <person name="Gujja S."/>
            <person name="Heiman D."/>
            <person name="Hepburn T."/>
            <person name="Howarth C."/>
            <person name="Jen D."/>
            <person name="Larson L."/>
            <person name="Lewis B."/>
            <person name="Mehta T."/>
            <person name="Park D."/>
            <person name="Pearson M."/>
            <person name="Roberts A."/>
            <person name="Saif S."/>
            <person name="Shea T."/>
            <person name="Shenoy N."/>
            <person name="Sisk P."/>
            <person name="Stolte C."/>
            <person name="Sykes S."/>
            <person name="Walk T."/>
            <person name="White J."/>
            <person name="Yandava C."/>
            <person name="Klein B."/>
            <person name="McEwen J.G."/>
            <person name="Puccia R."/>
            <person name="Goldman G.H."/>
            <person name="Felipe M.S."/>
            <person name="Nino-Vega G."/>
            <person name="San-Blas G."/>
            <person name="Taylor J."/>
            <person name="Mendoza L."/>
            <person name="Galagan J."/>
            <person name="Nusbaum C."/>
            <person name="Birren B."/>
        </authorList>
    </citation>
    <scope>NUCLEOTIDE SEQUENCE</scope>
    <source>
        <strain evidence="1">G186AR</strain>
    </source>
</reference>
<dbReference type="RefSeq" id="XP_045286561.1">
    <property type="nucleotide sequence ID" value="XM_045432445.1"/>
</dbReference>
<name>C0NQW6_AJECG</name>
<keyword evidence="2" id="KW-1185">Reference proteome</keyword>
<gene>
    <name evidence="1" type="ORF">HCBG_05396</name>
</gene>